<dbReference type="GeneID" id="10492688"/>
<feature type="domain" description="Transcription factor TFIIB cyclin-like" evidence="4">
    <location>
        <begin position="212"/>
        <end position="295"/>
    </location>
</feature>
<accession>F4G0I3</accession>
<evidence type="ECO:0000259" key="4">
    <source>
        <dbReference type="Pfam" id="PF00382"/>
    </source>
</evidence>
<dbReference type="Gene3D" id="1.10.472.10">
    <property type="entry name" value="Cyclin-like"/>
    <property type="match status" value="1"/>
</dbReference>
<name>F4G0I3_METCR</name>
<evidence type="ECO:0000256" key="3">
    <source>
        <dbReference type="ARBA" id="ARBA00023163"/>
    </source>
</evidence>
<dbReference type="OrthoDB" id="7429at2157"/>
<evidence type="ECO:0000256" key="2">
    <source>
        <dbReference type="ARBA" id="ARBA00023015"/>
    </source>
</evidence>
<evidence type="ECO:0000313" key="6">
    <source>
        <dbReference type="EMBL" id="AEB94602.1"/>
    </source>
</evidence>
<evidence type="ECO:0000259" key="5">
    <source>
        <dbReference type="Pfam" id="PF08271"/>
    </source>
</evidence>
<dbReference type="GO" id="GO:0097550">
    <property type="term" value="C:transcription preinitiation complex"/>
    <property type="evidence" value="ECO:0007669"/>
    <property type="project" value="TreeGrafter"/>
</dbReference>
<sequence length="304" mass="34328">MKCQVCGGEEIIFDPSRGIYVCKNDGVVVEDHIIDQGPEWREFDSADRNKKRRVGSGVTERVHDKGFTTVIGGGKVKDRLKVIRLQRLQNKSRVTSKDKKLVTFLSILNGEAARMGLPNYVKEEAAFVIRRLVEMGLARRIDMYVLVGITLFYVARMNRIPVQLNEIKEMYNASSKTIWDCLERVQLVLKSDIGLTRPEKQIINSYPNRAPTPLEYIPKIVGKTNLPQPVETKAAEIAELLYRSGLTSGKGYLPTAAAIVYLVSALLDTKKTQKEMAESLKVTEVTIRNRYKEIIDSLDIDVLL</sequence>
<dbReference type="GO" id="GO:0003743">
    <property type="term" value="F:translation initiation factor activity"/>
    <property type="evidence" value="ECO:0007669"/>
    <property type="project" value="UniProtKB-KW"/>
</dbReference>
<dbReference type="STRING" id="1006006.Mcup_0495"/>
<dbReference type="CDD" id="cd20550">
    <property type="entry name" value="CYCLIN_TFIIB_archaea_like_rpt2"/>
    <property type="match status" value="1"/>
</dbReference>
<reference evidence="6 7" key="1">
    <citation type="journal article" date="2011" name="J. Bacteriol.">
        <title>Complete genome sequence of Metallosphaera cuprina, a metal sulfide-oxidizing archaeon from a hot spring.</title>
        <authorList>
            <person name="Liu L.J."/>
            <person name="You X.Y."/>
            <person name="Zheng H."/>
            <person name="Wang S."/>
            <person name="Jiang C.Y."/>
            <person name="Liu S.J."/>
        </authorList>
    </citation>
    <scope>NUCLEOTIDE SEQUENCE [LARGE SCALE GENOMIC DNA]</scope>
    <source>
        <strain evidence="6 7">Ar-4</strain>
    </source>
</reference>
<dbReference type="Pfam" id="PF00382">
    <property type="entry name" value="TFIIB"/>
    <property type="match status" value="1"/>
</dbReference>
<dbReference type="RefSeq" id="WP_013737100.1">
    <property type="nucleotide sequence ID" value="NC_015435.1"/>
</dbReference>
<dbReference type="eggNOG" id="arCOG01981">
    <property type="taxonomic scope" value="Archaea"/>
</dbReference>
<evidence type="ECO:0000313" key="7">
    <source>
        <dbReference type="Proteomes" id="UP000007812"/>
    </source>
</evidence>
<dbReference type="GO" id="GO:0017025">
    <property type="term" value="F:TBP-class protein binding"/>
    <property type="evidence" value="ECO:0007669"/>
    <property type="project" value="InterPro"/>
</dbReference>
<dbReference type="PANTHER" id="PTHR11618:SF13">
    <property type="entry name" value="TRANSCRIPTION INITIATION FACTOR IIB"/>
    <property type="match status" value="1"/>
</dbReference>
<dbReference type="AlphaFoldDB" id="F4G0I3"/>
<dbReference type="SUPFAM" id="SSF57783">
    <property type="entry name" value="Zinc beta-ribbon"/>
    <property type="match status" value="1"/>
</dbReference>
<dbReference type="GO" id="GO:0070897">
    <property type="term" value="P:transcription preinitiation complex assembly"/>
    <property type="evidence" value="ECO:0007669"/>
    <property type="project" value="InterPro"/>
</dbReference>
<dbReference type="Gene3D" id="1.10.472.170">
    <property type="match status" value="1"/>
</dbReference>
<dbReference type="SUPFAM" id="SSF47954">
    <property type="entry name" value="Cyclin-like"/>
    <property type="match status" value="2"/>
</dbReference>
<keyword evidence="2" id="KW-0805">Transcription regulation</keyword>
<proteinExistence type="predicted"/>
<dbReference type="PRINTS" id="PR00685">
    <property type="entry name" value="TIFACTORIIB"/>
</dbReference>
<keyword evidence="3" id="KW-0804">Transcription</keyword>
<dbReference type="Proteomes" id="UP000007812">
    <property type="component" value="Chromosome"/>
</dbReference>
<dbReference type="InterPro" id="IPR013150">
    <property type="entry name" value="TFIIB_cyclin"/>
</dbReference>
<dbReference type="InterPro" id="IPR000812">
    <property type="entry name" value="TFIIB"/>
</dbReference>
<dbReference type="EMBL" id="CP002656">
    <property type="protein sequence ID" value="AEB94602.1"/>
    <property type="molecule type" value="Genomic_DNA"/>
</dbReference>
<protein>
    <submittedName>
        <fullName evidence="6">Transcription initiation factor IIB</fullName>
    </submittedName>
</protein>
<dbReference type="KEGG" id="mcn:Mcup_0495"/>
<dbReference type="Pfam" id="PF08271">
    <property type="entry name" value="Zn_Ribbon_TF"/>
    <property type="match status" value="1"/>
</dbReference>
<dbReference type="InterPro" id="IPR036915">
    <property type="entry name" value="Cyclin-like_sf"/>
</dbReference>
<dbReference type="InterPro" id="IPR013137">
    <property type="entry name" value="Znf_TFIIB"/>
</dbReference>
<feature type="domain" description="TFIIB-type" evidence="5">
    <location>
        <begin position="1"/>
        <end position="43"/>
    </location>
</feature>
<evidence type="ECO:0000256" key="1">
    <source>
        <dbReference type="ARBA" id="ARBA00022737"/>
    </source>
</evidence>
<organism evidence="6 7">
    <name type="scientific">Metallosphaera cuprina (strain Ar-4)</name>
    <dbReference type="NCBI Taxonomy" id="1006006"/>
    <lineage>
        <taxon>Archaea</taxon>
        <taxon>Thermoproteota</taxon>
        <taxon>Thermoprotei</taxon>
        <taxon>Sulfolobales</taxon>
        <taxon>Sulfolobaceae</taxon>
        <taxon>Metallosphaera</taxon>
    </lineage>
</organism>
<gene>
    <name evidence="6" type="ordered locus">Mcup_0495</name>
</gene>
<dbReference type="HOGENOM" id="CLU_043736_0_1_2"/>
<keyword evidence="7" id="KW-1185">Reference proteome</keyword>
<dbReference type="PATRIC" id="fig|1006006.8.peg.495"/>
<keyword evidence="1" id="KW-0677">Repeat</keyword>
<dbReference type="PANTHER" id="PTHR11618">
    <property type="entry name" value="TRANSCRIPTION INITIATION FACTOR IIB-RELATED"/>
    <property type="match status" value="1"/>
</dbReference>